<accession>A0ABD0JIB4</accession>
<protein>
    <submittedName>
        <fullName evidence="1">Uncharacterized protein</fullName>
    </submittedName>
</protein>
<gene>
    <name evidence="1" type="ORF">BaRGS_00034049</name>
</gene>
<name>A0ABD0JIB4_9CAEN</name>
<dbReference type="Proteomes" id="UP001519460">
    <property type="component" value="Unassembled WGS sequence"/>
</dbReference>
<reference evidence="1 2" key="1">
    <citation type="journal article" date="2023" name="Sci. Data">
        <title>Genome assembly of the Korean intertidal mud-creeper Batillaria attramentaria.</title>
        <authorList>
            <person name="Patra A.K."/>
            <person name="Ho P.T."/>
            <person name="Jun S."/>
            <person name="Lee S.J."/>
            <person name="Kim Y."/>
            <person name="Won Y.J."/>
        </authorList>
    </citation>
    <scope>NUCLEOTIDE SEQUENCE [LARGE SCALE GENOMIC DNA]</scope>
    <source>
        <strain evidence="1">Wonlab-2016</strain>
    </source>
</reference>
<evidence type="ECO:0000313" key="1">
    <source>
        <dbReference type="EMBL" id="KAK7474684.1"/>
    </source>
</evidence>
<organism evidence="1 2">
    <name type="scientific">Batillaria attramentaria</name>
    <dbReference type="NCBI Taxonomy" id="370345"/>
    <lineage>
        <taxon>Eukaryota</taxon>
        <taxon>Metazoa</taxon>
        <taxon>Spiralia</taxon>
        <taxon>Lophotrochozoa</taxon>
        <taxon>Mollusca</taxon>
        <taxon>Gastropoda</taxon>
        <taxon>Caenogastropoda</taxon>
        <taxon>Sorbeoconcha</taxon>
        <taxon>Cerithioidea</taxon>
        <taxon>Batillariidae</taxon>
        <taxon>Batillaria</taxon>
    </lineage>
</organism>
<comment type="caution">
    <text evidence="1">The sequence shown here is derived from an EMBL/GenBank/DDBJ whole genome shotgun (WGS) entry which is preliminary data.</text>
</comment>
<keyword evidence="2" id="KW-1185">Reference proteome</keyword>
<dbReference type="EMBL" id="JACVVK020000428">
    <property type="protein sequence ID" value="KAK7474684.1"/>
    <property type="molecule type" value="Genomic_DNA"/>
</dbReference>
<proteinExistence type="predicted"/>
<evidence type="ECO:0000313" key="2">
    <source>
        <dbReference type="Proteomes" id="UP001519460"/>
    </source>
</evidence>
<sequence length="115" mass="12919">MTTFSNLRSYSCHLCFVSASRREDSVQAVGLRCAVTARSVKLVSTRAECFSPRAARANWQFIACQPVDSDLRHVTGLSLSLLLAKRHCRPLKRRTFLKVTSVSGSCRQVSFDPRR</sequence>
<dbReference type="AlphaFoldDB" id="A0ABD0JIB4"/>
<feature type="non-terminal residue" evidence="1">
    <location>
        <position position="115"/>
    </location>
</feature>